<evidence type="ECO:0000313" key="2">
    <source>
        <dbReference type="EMBL" id="MFB0845747.1"/>
    </source>
</evidence>
<dbReference type="EMBL" id="JBHDLN010000016">
    <property type="protein sequence ID" value="MFB0845747.1"/>
    <property type="molecule type" value="Genomic_DNA"/>
</dbReference>
<reference evidence="2 3" key="1">
    <citation type="submission" date="2024-09" db="EMBL/GenBank/DDBJ databases">
        <authorList>
            <person name="Makale K.P.P."/>
            <person name="Makhzoum A."/>
            <person name="Rantong G."/>
            <person name="Rahube T.O."/>
        </authorList>
    </citation>
    <scope>NUCLEOTIDE SEQUENCE [LARGE SCALE GENOMIC DNA]</scope>
    <source>
        <strain evidence="2 3">KM_D13</strain>
    </source>
</reference>
<evidence type="ECO:0000313" key="3">
    <source>
        <dbReference type="Proteomes" id="UP001575622"/>
    </source>
</evidence>
<sequence length="783" mass="90029">MQELDISFGKHRADINWKPEYLTWDEFVDRLRKARRTAETTAQYDAMHNIGRGKVKDGPAFVGGLVRGGRRKKENVDTRSLITLDVDRADDGFLFTVELVLGGCAYVIYSTHSHRPQKPKYRLIVPADRTMTPDEYAAVSRKLAEQIGMHYFDKTTFEVHRLMYLPSCSKDAEPVLEIYEGDPLSVDGLLAEYDDWRDVMQWPRHPDAKAGPQLGGKKAQDPREKYGTIGLFCRAFTIEEGIDTFLSDIYVPGSMPNRYTYTGGTSGNGLEVYPDQDLAYSHQDSDPVADGRTYNLFDLVRIHKFGHLDERVREHTPEAKKPSHVAMEHFVAGLPEVKRLKMDELQDTFGEMDEGPDHEEEDEEEPEDWKDKLEMHHKTCDPLPTAGNIELILSHDVWRGVLAYDAFGNAEVIRKPLPWRDLERPHKEYEPWLGADDKRLQHWFSKVHKINSTKTIQNAFTEVVHRNAFHPIKAYIESHEWDGISRIETVFIDYLGAEDTHYTRQVTRKMLLAAVARLYRPGCKFDEMLVLVGPQGAGKSSLLAKLGRDWFSDSLRTFENKEAGEHLQAGWIFEIGELSAMKKSEVDEVKAFLSKTEDRYRVAYDRQVSEFPRKCVFFGTTNTRDFLRDETGNRRFWPVDVDPARARFSHWEHLTDEVVGQIWAEALHLYKAGESLALDRKAAEEAKQQQAAHLEIDPREGTIQEWLETPVEDEFGGEPYTHKRVCAAMIWAEALHNRTGAMTKWEARSICDIMRRMPGWKELPGRVRVPGYGQQTAFDRVIP</sequence>
<comment type="caution">
    <text evidence="2">The sequence shown here is derived from an EMBL/GenBank/DDBJ whole genome shotgun (WGS) entry which is preliminary data.</text>
</comment>
<dbReference type="SUPFAM" id="SSF52540">
    <property type="entry name" value="P-loop containing nucleoside triphosphate hydrolases"/>
    <property type="match status" value="1"/>
</dbReference>
<protein>
    <submittedName>
        <fullName evidence="2">VapE domain-containing protein</fullName>
    </submittedName>
</protein>
<keyword evidence="3" id="KW-1185">Reference proteome</keyword>
<evidence type="ECO:0000259" key="1">
    <source>
        <dbReference type="Pfam" id="PF05272"/>
    </source>
</evidence>
<gene>
    <name evidence="2" type="ORF">ACEU3E_26525</name>
</gene>
<dbReference type="PANTHER" id="PTHR34985">
    <property type="entry name" value="SLR0554 PROTEIN"/>
    <property type="match status" value="1"/>
</dbReference>
<dbReference type="PANTHER" id="PTHR34985:SF1">
    <property type="entry name" value="SLR0554 PROTEIN"/>
    <property type="match status" value="1"/>
</dbReference>
<proteinExistence type="predicted"/>
<accession>A0ABV4V6P4</accession>
<dbReference type="InterPro" id="IPR007936">
    <property type="entry name" value="VapE-like_dom"/>
</dbReference>
<name>A0ABV4V6P4_9BACL</name>
<dbReference type="RefSeq" id="WP_373955796.1">
    <property type="nucleotide sequence ID" value="NZ_JBHDLN010000016.1"/>
</dbReference>
<organism evidence="2 3">
    <name type="scientific">Paenibacillus oleatilyticus</name>
    <dbReference type="NCBI Taxonomy" id="2594886"/>
    <lineage>
        <taxon>Bacteria</taxon>
        <taxon>Bacillati</taxon>
        <taxon>Bacillota</taxon>
        <taxon>Bacilli</taxon>
        <taxon>Bacillales</taxon>
        <taxon>Paenibacillaceae</taxon>
        <taxon>Paenibacillus</taxon>
    </lineage>
</organism>
<dbReference type="Proteomes" id="UP001575622">
    <property type="component" value="Unassembled WGS sequence"/>
</dbReference>
<dbReference type="Pfam" id="PF05272">
    <property type="entry name" value="VapE-like_dom"/>
    <property type="match status" value="1"/>
</dbReference>
<feature type="domain" description="Virulence-associated protein E-like" evidence="1">
    <location>
        <begin position="476"/>
        <end position="693"/>
    </location>
</feature>
<dbReference type="InterPro" id="IPR027417">
    <property type="entry name" value="P-loop_NTPase"/>
</dbReference>